<dbReference type="PANTHER" id="PTHR43464">
    <property type="entry name" value="METHYLTRANSFERASE"/>
    <property type="match status" value="1"/>
</dbReference>
<evidence type="ECO:0000256" key="1">
    <source>
        <dbReference type="ARBA" id="ARBA00022603"/>
    </source>
</evidence>
<keyword evidence="3" id="KW-0949">S-adenosyl-L-methionine</keyword>
<dbReference type="PANTHER" id="PTHR43464:SF19">
    <property type="entry name" value="UBIQUINONE BIOSYNTHESIS O-METHYLTRANSFERASE, MITOCHONDRIAL"/>
    <property type="match status" value="1"/>
</dbReference>
<dbReference type="OrthoDB" id="474235at2"/>
<dbReference type="Pfam" id="PF13649">
    <property type="entry name" value="Methyltransf_25"/>
    <property type="match status" value="1"/>
</dbReference>
<evidence type="ECO:0000313" key="5">
    <source>
        <dbReference type="EMBL" id="TCP54066.1"/>
    </source>
</evidence>
<evidence type="ECO:0000313" key="6">
    <source>
        <dbReference type="Proteomes" id="UP000294911"/>
    </source>
</evidence>
<dbReference type="GO" id="GO:0032259">
    <property type="term" value="P:methylation"/>
    <property type="evidence" value="ECO:0007669"/>
    <property type="project" value="UniProtKB-KW"/>
</dbReference>
<dbReference type="Proteomes" id="UP000294911">
    <property type="component" value="Unassembled WGS sequence"/>
</dbReference>
<dbReference type="CDD" id="cd02440">
    <property type="entry name" value="AdoMet_MTases"/>
    <property type="match status" value="1"/>
</dbReference>
<evidence type="ECO:0000256" key="2">
    <source>
        <dbReference type="ARBA" id="ARBA00022679"/>
    </source>
</evidence>
<gene>
    <name evidence="5" type="ORF">EV191_103107</name>
</gene>
<dbReference type="AlphaFoldDB" id="A0A4V6NRD5"/>
<keyword evidence="1 5" id="KW-0489">Methyltransferase</keyword>
<feature type="domain" description="Methyltransferase" evidence="4">
    <location>
        <begin position="42"/>
        <end position="133"/>
    </location>
</feature>
<evidence type="ECO:0000259" key="4">
    <source>
        <dbReference type="Pfam" id="PF13649"/>
    </source>
</evidence>
<protein>
    <submittedName>
        <fullName evidence="5">Cyclopropane fatty-acyl-phospholipid synthase-like methyltransferase</fullName>
    </submittedName>
</protein>
<accession>A0A4V6NRD5</accession>
<dbReference type="SUPFAM" id="SSF53335">
    <property type="entry name" value="S-adenosyl-L-methionine-dependent methyltransferases"/>
    <property type="match status" value="1"/>
</dbReference>
<proteinExistence type="predicted"/>
<dbReference type="EMBL" id="SLXQ01000003">
    <property type="protein sequence ID" value="TCP54066.1"/>
    <property type="molecule type" value="Genomic_DNA"/>
</dbReference>
<dbReference type="Gene3D" id="3.40.50.150">
    <property type="entry name" value="Vaccinia Virus protein VP39"/>
    <property type="match status" value="1"/>
</dbReference>
<sequence>MLEPTSTYFSVIERSHEIQNPLEPAQARLVADYLNVTEGTRVLDIGSGRGRWAVELAARGAQVTGLEINPDYASAAREHAERSGLAERVTTVLGPAAEFAPPHDFDVATCLGASFAFSGCRPALDWMGKATRVGGRVAIGDVHTVPGGFAAGELPPSLTELPTLPELTRSFDDAGFELIGLVTATLAGWDRYESLHWQNAFAWAAEYPEHPERDEILRLCRQMRENYLTTERGAFGWSVLVGIRR</sequence>
<organism evidence="5 6">
    <name type="scientific">Tamaricihabitans halophyticus</name>
    <dbReference type="NCBI Taxonomy" id="1262583"/>
    <lineage>
        <taxon>Bacteria</taxon>
        <taxon>Bacillati</taxon>
        <taxon>Actinomycetota</taxon>
        <taxon>Actinomycetes</taxon>
        <taxon>Pseudonocardiales</taxon>
        <taxon>Pseudonocardiaceae</taxon>
        <taxon>Tamaricihabitans</taxon>
    </lineage>
</organism>
<keyword evidence="2 5" id="KW-0808">Transferase</keyword>
<dbReference type="InterPro" id="IPR029063">
    <property type="entry name" value="SAM-dependent_MTases_sf"/>
</dbReference>
<dbReference type="RefSeq" id="WP_132876847.1">
    <property type="nucleotide sequence ID" value="NZ_SLXQ01000003.1"/>
</dbReference>
<comment type="caution">
    <text evidence="5">The sequence shown here is derived from an EMBL/GenBank/DDBJ whole genome shotgun (WGS) entry which is preliminary data.</text>
</comment>
<name>A0A4V6NRD5_9PSEU</name>
<dbReference type="GO" id="GO:0008168">
    <property type="term" value="F:methyltransferase activity"/>
    <property type="evidence" value="ECO:0007669"/>
    <property type="project" value="UniProtKB-KW"/>
</dbReference>
<reference evidence="5 6" key="1">
    <citation type="submission" date="2019-03" db="EMBL/GenBank/DDBJ databases">
        <title>Genomic Encyclopedia of Type Strains, Phase IV (KMG-IV): sequencing the most valuable type-strain genomes for metagenomic binning, comparative biology and taxonomic classification.</title>
        <authorList>
            <person name="Goeker M."/>
        </authorList>
    </citation>
    <scope>NUCLEOTIDE SEQUENCE [LARGE SCALE GENOMIC DNA]</scope>
    <source>
        <strain evidence="5 6">DSM 45765</strain>
    </source>
</reference>
<dbReference type="InterPro" id="IPR041698">
    <property type="entry name" value="Methyltransf_25"/>
</dbReference>
<evidence type="ECO:0000256" key="3">
    <source>
        <dbReference type="ARBA" id="ARBA00022691"/>
    </source>
</evidence>
<keyword evidence="6" id="KW-1185">Reference proteome</keyword>